<name>A0A6C0QYI6_9BACL</name>
<keyword evidence="1" id="KW-0472">Membrane</keyword>
<organism evidence="2 3">
    <name type="scientific">Paenibacillus larvae subsp. larvae</name>
    <dbReference type="NCBI Taxonomy" id="147375"/>
    <lineage>
        <taxon>Bacteria</taxon>
        <taxon>Bacillati</taxon>
        <taxon>Bacillota</taxon>
        <taxon>Bacilli</taxon>
        <taxon>Bacillales</taxon>
        <taxon>Paenibacillaceae</taxon>
        <taxon>Paenibacillus</taxon>
    </lineage>
</organism>
<evidence type="ECO:0000313" key="3">
    <source>
        <dbReference type="Proteomes" id="UP000464330"/>
    </source>
</evidence>
<proteinExistence type="predicted"/>
<evidence type="ECO:0000256" key="1">
    <source>
        <dbReference type="SAM" id="Phobius"/>
    </source>
</evidence>
<keyword evidence="1" id="KW-1133">Transmembrane helix</keyword>
<gene>
    <name evidence="2" type="ORF">ERICV_04548</name>
</gene>
<protein>
    <submittedName>
        <fullName evidence="2">Uncharacterized protein</fullName>
    </submittedName>
</protein>
<dbReference type="AlphaFoldDB" id="A0A6C0QYI6"/>
<dbReference type="EMBL" id="CP019717">
    <property type="protein sequence ID" value="QHZ53591.1"/>
    <property type="molecule type" value="Genomic_DNA"/>
</dbReference>
<dbReference type="Proteomes" id="UP000464330">
    <property type="component" value="Chromosome"/>
</dbReference>
<keyword evidence="1" id="KW-0812">Transmembrane</keyword>
<evidence type="ECO:0000313" key="2">
    <source>
        <dbReference type="EMBL" id="QHZ53591.1"/>
    </source>
</evidence>
<accession>A0A6C0QYI6</accession>
<sequence length="206" mass="22927">MLKRSKPVWYEQLRQEAFEMDGFTDTHIRNIEERIARITDKKQASGETNKQFGAMLLGAAMVLVLGLLLFIFWKTSPKPVQDMAAGQAAKEPGMYVKEMSEAGSTPQNQLKEKLHLGLTEPQLKEAIEQAGFTLVSETESGGVTTYRIQTDDNSELKNEIRGSLKEEAQDAAEIDIEVHFRDGVAASIRMSYQNTGGERVTTEITG</sequence>
<feature type="transmembrane region" description="Helical" evidence="1">
    <location>
        <begin position="52"/>
        <end position="73"/>
    </location>
</feature>
<reference evidence="2 3" key="1">
    <citation type="journal article" date="2020" name="Int. J. Med. Microbiol.">
        <title>Discovery of Paenibacillus larvae ERIC V: Phenotypic and genomic comparison to genotypes ERIC I-IV reveal different inventories of virulence factors which correlate with epidemiological prevalences of American Foulbrood.</title>
        <authorList>
            <person name="Beims H."/>
            <person name="Bunk B."/>
            <person name="Erler S."/>
            <person name="Mohr K.I."/>
            <person name="Sproer C."/>
            <person name="Pradella S."/>
            <person name="Gunther G."/>
            <person name="Rohde M."/>
            <person name="von der Ohe W."/>
            <person name="Steinert M."/>
        </authorList>
    </citation>
    <scope>NUCLEOTIDE SEQUENCE [LARGE SCALE GENOMIC DNA]</scope>
    <source>
        <strain evidence="2">Eric_V</strain>
    </source>
</reference>